<evidence type="ECO:0000256" key="3">
    <source>
        <dbReference type="SAM" id="SignalP"/>
    </source>
</evidence>
<dbReference type="Proteomes" id="UP000183287">
    <property type="component" value="Unassembled WGS sequence"/>
</dbReference>
<feature type="domain" description="Transglycosylase SLT" evidence="4">
    <location>
        <begin position="484"/>
        <end position="583"/>
    </location>
</feature>
<keyword evidence="7" id="KW-1185">Reference proteome</keyword>
<dbReference type="PANTHER" id="PTHR37423:SF5">
    <property type="entry name" value="SOLUBLE LYTIC MUREIN TRANSGLYCOSYLASE"/>
    <property type="match status" value="1"/>
</dbReference>
<dbReference type="OrthoDB" id="92254at2"/>
<organism evidence="6 7">
    <name type="scientific">Nitrosomonas communis</name>
    <dbReference type="NCBI Taxonomy" id="44574"/>
    <lineage>
        <taxon>Bacteria</taxon>
        <taxon>Pseudomonadati</taxon>
        <taxon>Pseudomonadota</taxon>
        <taxon>Betaproteobacteria</taxon>
        <taxon>Nitrosomonadales</taxon>
        <taxon>Nitrosomonadaceae</taxon>
        <taxon>Nitrosomonas</taxon>
    </lineage>
</organism>
<protein>
    <submittedName>
        <fullName evidence="6">Soluble lytic murein transglycosylase</fullName>
    </submittedName>
</protein>
<dbReference type="AlphaFoldDB" id="A0A1I4T259"/>
<dbReference type="Gene3D" id="1.10.530.10">
    <property type="match status" value="1"/>
</dbReference>
<evidence type="ECO:0000313" key="6">
    <source>
        <dbReference type="EMBL" id="SFM70848.1"/>
    </source>
</evidence>
<evidence type="ECO:0000256" key="1">
    <source>
        <dbReference type="ARBA" id="ARBA00007734"/>
    </source>
</evidence>
<dbReference type="InterPro" id="IPR023346">
    <property type="entry name" value="Lysozyme-like_dom_sf"/>
</dbReference>
<dbReference type="InterPro" id="IPR008939">
    <property type="entry name" value="Lytic_TGlycosylase_superhlx_U"/>
</dbReference>
<dbReference type="Pfam" id="PF01464">
    <property type="entry name" value="SLT"/>
    <property type="match status" value="1"/>
</dbReference>
<evidence type="ECO:0000259" key="4">
    <source>
        <dbReference type="Pfam" id="PF01464"/>
    </source>
</evidence>
<feature type="domain" description="Lytic transglycosylase superhelical linker" evidence="5">
    <location>
        <begin position="400"/>
        <end position="459"/>
    </location>
</feature>
<dbReference type="InterPro" id="IPR012289">
    <property type="entry name" value="Lytic_TGlycosylase_superhlx_L"/>
</dbReference>
<dbReference type="PANTHER" id="PTHR37423">
    <property type="entry name" value="SOLUBLE LYTIC MUREIN TRANSGLYCOSYLASE-RELATED"/>
    <property type="match status" value="1"/>
</dbReference>
<comment type="similarity">
    <text evidence="1">Belongs to the transglycosylase Slt family.</text>
</comment>
<proteinExistence type="inferred from homology"/>
<dbReference type="GO" id="GO:0042597">
    <property type="term" value="C:periplasmic space"/>
    <property type="evidence" value="ECO:0007669"/>
    <property type="project" value="InterPro"/>
</dbReference>
<dbReference type="Gene3D" id="1.25.20.10">
    <property type="entry name" value="Bacterial muramidases"/>
    <property type="match status" value="1"/>
</dbReference>
<evidence type="ECO:0000256" key="2">
    <source>
        <dbReference type="ARBA" id="ARBA00022729"/>
    </source>
</evidence>
<dbReference type="SUPFAM" id="SSF53955">
    <property type="entry name" value="Lysozyme-like"/>
    <property type="match status" value="1"/>
</dbReference>
<feature type="signal peptide" evidence="3">
    <location>
        <begin position="1"/>
        <end position="19"/>
    </location>
</feature>
<reference evidence="7" key="1">
    <citation type="submission" date="2016-10" db="EMBL/GenBank/DDBJ databases">
        <authorList>
            <person name="Varghese N."/>
            <person name="Submissions S."/>
        </authorList>
    </citation>
    <scope>NUCLEOTIDE SEQUENCE [LARGE SCALE GENOMIC DNA]</scope>
    <source>
        <strain evidence="7">Nm44</strain>
    </source>
</reference>
<evidence type="ECO:0000313" key="7">
    <source>
        <dbReference type="Proteomes" id="UP000183287"/>
    </source>
</evidence>
<keyword evidence="2 3" id="KW-0732">Signal</keyword>
<gene>
    <name evidence="6" type="ORF">SAMN05421863_104610</name>
</gene>
<dbReference type="STRING" id="44574.AAW31_06395"/>
<feature type="chain" id="PRO_5010282275" evidence="3">
    <location>
        <begin position="20"/>
        <end position="639"/>
    </location>
</feature>
<accession>A0A1I4T259</accession>
<name>A0A1I4T259_9PROT</name>
<sequence length="639" mass="73759">MRKFLFSLVLICYMNSLVAGQGEDFLAIREAFRTGDAVRVAFYARNLQNYVLAPYVEYYQLRLYLGTADINTIRAFLARYQDSLVADRLRGDWLRILAKKQQWALFAEEYPNVSNKDEDLICYSLQQRLGLAVRDREVAGEARLLWLTERDMPDSCTPVFNILVASGQISSEDIWSRIRLALEAGNTGVARHISGYLPSNQILNEQKLKEAAKDPQRYLEKYQHDFRSRADREIALFALSQLLRSGTNQAYARWHNIHKQFPESDRSYFLSTLAYRAALRQDPRTLGWFLDAENSKQTYPLNEAKLAWKARVALREGKWDLVMQCIESMPSAMQQTDVWRYWKARALKSKGELVAANEILAPLSQEHSYYGQMAKEELGVMLSEPATNYQPGMQEISDMQRMPGIQRALALYQLNLRIEAHREWTWTIRNFNDAQLLAAAEVAYRHGLYDRAINTAIKTVSQHNFNLRYLAPYRDQMREVLRYQELDEAFVYGLIRQESRFLSDVKSTAGAMGLMQLMPATAKWVAEKLGMQNFHNHLVTDINTNLRLGTYYLKHVLTIFDNQPLLAAAAYNAGPSRAKQWRDDIRPLEGAIYAETIPFNETRDYVKVVLNNSMYYASNFGHQPILRLSQRLGTVSPKQ</sequence>
<dbReference type="SUPFAM" id="SSF48435">
    <property type="entry name" value="Bacterial muramidases"/>
    <property type="match status" value="1"/>
</dbReference>
<evidence type="ECO:0000259" key="5">
    <source>
        <dbReference type="Pfam" id="PF14718"/>
    </source>
</evidence>
<dbReference type="CDD" id="cd13401">
    <property type="entry name" value="Slt70-like"/>
    <property type="match status" value="1"/>
</dbReference>
<dbReference type="InterPro" id="IPR008258">
    <property type="entry name" value="Transglycosylase_SLT_dom_1"/>
</dbReference>
<dbReference type="Pfam" id="PF14718">
    <property type="entry name" value="SLT_L"/>
    <property type="match status" value="1"/>
</dbReference>
<dbReference type="EMBL" id="FOUB01000046">
    <property type="protein sequence ID" value="SFM70848.1"/>
    <property type="molecule type" value="Genomic_DNA"/>
</dbReference>
<dbReference type="InterPro" id="IPR037061">
    <property type="entry name" value="Lytic_TGlycoase_superhlx_L_sf"/>
</dbReference>
<dbReference type="Gene3D" id="1.10.1240.20">
    <property type="entry name" value="Lytic transglycosylase, superhelical linker domain"/>
    <property type="match status" value="1"/>
</dbReference>
<dbReference type="GO" id="GO:0004553">
    <property type="term" value="F:hydrolase activity, hydrolyzing O-glycosyl compounds"/>
    <property type="evidence" value="ECO:0007669"/>
    <property type="project" value="InterPro"/>
</dbReference>